<keyword evidence="2" id="KW-0238">DNA-binding</keyword>
<dbReference type="PANTHER" id="PTHR37299">
    <property type="entry name" value="TRANSCRIPTIONAL REGULATOR-RELATED"/>
    <property type="match status" value="1"/>
</dbReference>
<evidence type="ECO:0000259" key="1">
    <source>
        <dbReference type="PROSITE" id="PS50930"/>
    </source>
</evidence>
<dbReference type="SMART" id="SM00850">
    <property type="entry name" value="LytTR"/>
    <property type="match status" value="1"/>
</dbReference>
<evidence type="ECO:0000313" key="3">
    <source>
        <dbReference type="Proteomes" id="UP000006512"/>
    </source>
</evidence>
<protein>
    <submittedName>
        <fullName evidence="2">LytTr DNA-binding domain protein</fullName>
    </submittedName>
</protein>
<dbReference type="AlphaFoldDB" id="F4QL99"/>
<sequence length="152" mass="17304">MGSAYDFTHGNLLLHLIYEGRKDGLAYLLFLAFFWAYERVTEPRPQAQGDGRIEVKTDGRTLYLAADEIIYAEAAGNYVELHLATKPLLIRGTLSEFEKRLTGFVRIHRSRLLNPVHMKSYVATSSGDLRITLSDGREIVASRRYRDALLNK</sequence>
<dbReference type="Gene3D" id="2.40.50.1020">
    <property type="entry name" value="LytTr DNA-binding domain"/>
    <property type="match status" value="1"/>
</dbReference>
<dbReference type="GO" id="GO:0000156">
    <property type="term" value="F:phosphorelay response regulator activity"/>
    <property type="evidence" value="ECO:0007669"/>
    <property type="project" value="InterPro"/>
</dbReference>
<evidence type="ECO:0000313" key="2">
    <source>
        <dbReference type="EMBL" id="EGF93474.1"/>
    </source>
</evidence>
<dbReference type="PROSITE" id="PS50930">
    <property type="entry name" value="HTH_LYTTR"/>
    <property type="match status" value="1"/>
</dbReference>
<organism evidence="2 3">
    <name type="scientific">Asticcacaulis biprosthecium C19</name>
    <dbReference type="NCBI Taxonomy" id="715226"/>
    <lineage>
        <taxon>Bacteria</taxon>
        <taxon>Pseudomonadati</taxon>
        <taxon>Pseudomonadota</taxon>
        <taxon>Alphaproteobacteria</taxon>
        <taxon>Caulobacterales</taxon>
        <taxon>Caulobacteraceae</taxon>
        <taxon>Asticcacaulis</taxon>
    </lineage>
</organism>
<dbReference type="HOGENOM" id="CLU_1718584_0_0_5"/>
<dbReference type="eggNOG" id="COG3279">
    <property type="taxonomic scope" value="Bacteria"/>
</dbReference>
<name>F4QL99_9CAUL</name>
<dbReference type="InterPro" id="IPR046947">
    <property type="entry name" value="LytR-like"/>
</dbReference>
<dbReference type="Pfam" id="PF04397">
    <property type="entry name" value="LytTR"/>
    <property type="match status" value="1"/>
</dbReference>
<dbReference type="Proteomes" id="UP000006512">
    <property type="component" value="Unassembled WGS sequence"/>
</dbReference>
<feature type="domain" description="HTH LytTR-type" evidence="1">
    <location>
        <begin position="53"/>
        <end position="152"/>
    </location>
</feature>
<dbReference type="InterPro" id="IPR007492">
    <property type="entry name" value="LytTR_DNA-bd_dom"/>
</dbReference>
<dbReference type="GO" id="GO:0003677">
    <property type="term" value="F:DNA binding"/>
    <property type="evidence" value="ECO:0007669"/>
    <property type="project" value="UniProtKB-KW"/>
</dbReference>
<dbReference type="PANTHER" id="PTHR37299:SF1">
    <property type="entry name" value="STAGE 0 SPORULATION PROTEIN A HOMOLOG"/>
    <property type="match status" value="1"/>
</dbReference>
<reference evidence="3" key="1">
    <citation type="submission" date="2011-03" db="EMBL/GenBank/DDBJ databases">
        <title>Draft genome sequence of Brevundimonas diminuta.</title>
        <authorList>
            <person name="Brown P.J.B."/>
            <person name="Buechlein A."/>
            <person name="Hemmerich C."/>
            <person name="Brun Y.V."/>
        </authorList>
    </citation>
    <scope>NUCLEOTIDE SEQUENCE [LARGE SCALE GENOMIC DNA]</scope>
    <source>
        <strain evidence="3">C19</strain>
    </source>
</reference>
<gene>
    <name evidence="2" type="ORF">ABI_19140</name>
</gene>
<proteinExistence type="predicted"/>
<accession>F4QL99</accession>
<dbReference type="STRING" id="715226.ABI_19140"/>
<keyword evidence="3" id="KW-1185">Reference proteome</keyword>
<dbReference type="EMBL" id="GL883077">
    <property type="protein sequence ID" value="EGF93474.1"/>
    <property type="molecule type" value="Genomic_DNA"/>
</dbReference>